<dbReference type="EMBL" id="SDAM02002107">
    <property type="protein sequence ID" value="KAH6821344.1"/>
    <property type="molecule type" value="Genomic_DNA"/>
</dbReference>
<protein>
    <recommendedName>
        <fullName evidence="3">RING-type domain-containing protein</fullName>
    </recommendedName>
</protein>
<dbReference type="InterPro" id="IPR013083">
    <property type="entry name" value="Znf_RING/FYVE/PHD"/>
</dbReference>
<keyword evidence="1" id="KW-0863">Zinc-finger</keyword>
<feature type="region of interest" description="Disordered" evidence="2">
    <location>
        <begin position="255"/>
        <end position="285"/>
    </location>
</feature>
<reference evidence="4 5" key="1">
    <citation type="journal article" date="2021" name="Nat. Commun.">
        <title>Incipient diploidization of the medicinal plant Perilla within 10,000 years.</title>
        <authorList>
            <person name="Zhang Y."/>
            <person name="Shen Q."/>
            <person name="Leng L."/>
            <person name="Zhang D."/>
            <person name="Chen S."/>
            <person name="Shi Y."/>
            <person name="Ning Z."/>
            <person name="Chen S."/>
        </authorList>
    </citation>
    <scope>NUCLEOTIDE SEQUENCE [LARGE SCALE GENOMIC DNA]</scope>
    <source>
        <strain evidence="5">cv. PC099</strain>
    </source>
</reference>
<proteinExistence type="predicted"/>
<evidence type="ECO:0000259" key="3">
    <source>
        <dbReference type="PROSITE" id="PS50089"/>
    </source>
</evidence>
<evidence type="ECO:0000256" key="1">
    <source>
        <dbReference type="PROSITE-ProRule" id="PRU00175"/>
    </source>
</evidence>
<dbReference type="GO" id="GO:0008270">
    <property type="term" value="F:zinc ion binding"/>
    <property type="evidence" value="ECO:0007669"/>
    <property type="project" value="UniProtKB-KW"/>
</dbReference>
<gene>
    <name evidence="4" type="ORF">C2S53_006175</name>
</gene>
<comment type="caution">
    <text evidence="4">The sequence shown here is derived from an EMBL/GenBank/DDBJ whole genome shotgun (WGS) entry which is preliminary data.</text>
</comment>
<evidence type="ECO:0000313" key="4">
    <source>
        <dbReference type="EMBL" id="KAH6821344.1"/>
    </source>
</evidence>
<dbReference type="PROSITE" id="PS50089">
    <property type="entry name" value="ZF_RING_2"/>
    <property type="match status" value="1"/>
</dbReference>
<keyword evidence="1" id="KW-0479">Metal-binding</keyword>
<accession>A0AAD4IU58</accession>
<dbReference type="SUPFAM" id="SSF57850">
    <property type="entry name" value="RING/U-box"/>
    <property type="match status" value="1"/>
</dbReference>
<evidence type="ECO:0000313" key="5">
    <source>
        <dbReference type="Proteomes" id="UP001190926"/>
    </source>
</evidence>
<keyword evidence="1" id="KW-0862">Zinc</keyword>
<dbReference type="Proteomes" id="UP001190926">
    <property type="component" value="Unassembled WGS sequence"/>
</dbReference>
<name>A0AAD4IU58_PERFH</name>
<sequence>MAFEYRYRFSVEDEIISRYDCGGWYESKFIFETTTNFLVKGRFDINGGGSVEKKIDWERFELHCSEEYLQNFMAARLRDYWMPDHEIQRLINQLLLFAEQITAGGRRGRVPVAIDVDVCTVQGEGEAIEETADRAMRPEYLPPLYLRPVNDSANRKQPPEGCRANSGLVDFLRRKLPAIRVEDVEEGLHVMEVCGVCGRRPIVGTQISVLRCGHGCHYHCIVRRLEGGDNSCPICRLQLRDIDIDDSDHDSGHDCGFVIDTDTDDDSGEDSDENYDDSDSDELSD</sequence>
<feature type="domain" description="RING-type" evidence="3">
    <location>
        <begin position="194"/>
        <end position="236"/>
    </location>
</feature>
<dbReference type="AlphaFoldDB" id="A0AAD4IU58"/>
<keyword evidence="5" id="KW-1185">Reference proteome</keyword>
<dbReference type="InterPro" id="IPR001841">
    <property type="entry name" value="Znf_RING"/>
</dbReference>
<feature type="compositionally biased region" description="Acidic residues" evidence="2">
    <location>
        <begin position="261"/>
        <end position="285"/>
    </location>
</feature>
<dbReference type="SMART" id="SM00184">
    <property type="entry name" value="RING"/>
    <property type="match status" value="1"/>
</dbReference>
<dbReference type="Gene3D" id="3.30.40.10">
    <property type="entry name" value="Zinc/RING finger domain, C3HC4 (zinc finger)"/>
    <property type="match status" value="1"/>
</dbReference>
<evidence type="ECO:0000256" key="2">
    <source>
        <dbReference type="SAM" id="MobiDB-lite"/>
    </source>
</evidence>
<organism evidence="4 5">
    <name type="scientific">Perilla frutescens var. hirtella</name>
    <name type="common">Perilla citriodora</name>
    <name type="synonym">Perilla setoyensis</name>
    <dbReference type="NCBI Taxonomy" id="608512"/>
    <lineage>
        <taxon>Eukaryota</taxon>
        <taxon>Viridiplantae</taxon>
        <taxon>Streptophyta</taxon>
        <taxon>Embryophyta</taxon>
        <taxon>Tracheophyta</taxon>
        <taxon>Spermatophyta</taxon>
        <taxon>Magnoliopsida</taxon>
        <taxon>eudicotyledons</taxon>
        <taxon>Gunneridae</taxon>
        <taxon>Pentapetalae</taxon>
        <taxon>asterids</taxon>
        <taxon>lamiids</taxon>
        <taxon>Lamiales</taxon>
        <taxon>Lamiaceae</taxon>
        <taxon>Nepetoideae</taxon>
        <taxon>Elsholtzieae</taxon>
        <taxon>Perilla</taxon>
    </lineage>
</organism>